<proteinExistence type="inferred from homology"/>
<evidence type="ECO:0000256" key="2">
    <source>
        <dbReference type="ARBA" id="ARBA00038160"/>
    </source>
</evidence>
<evidence type="ECO:0000259" key="3">
    <source>
        <dbReference type="PROSITE" id="PS51747"/>
    </source>
</evidence>
<keyword evidence="1" id="KW-0819">tRNA processing</keyword>
<dbReference type="PANTHER" id="PTHR11079">
    <property type="entry name" value="CYTOSINE DEAMINASE FAMILY MEMBER"/>
    <property type="match status" value="1"/>
</dbReference>
<feature type="domain" description="CMP/dCMP-type deaminase" evidence="3">
    <location>
        <begin position="207"/>
        <end position="370"/>
    </location>
</feature>
<dbReference type="GO" id="GO:0008033">
    <property type="term" value="P:tRNA processing"/>
    <property type="evidence" value="ECO:0007669"/>
    <property type="project" value="UniProtKB-KW"/>
</dbReference>
<keyword evidence="5" id="KW-1185">Reference proteome</keyword>
<sequence length="442" mass="49064">MPAPAPAPNNLEDIIAAQQQVVKDILPVEVKPGVLVPLKTTLELRDDHRCINVAITRVPVKTANAVITLLRALLPEEIAKGMPHLRRCAKPTDLPAHLKLQFMHDDSSSRQIHTGKSQWIYIIVGPVTSLSRQELVNGLSSVEGLVDDNGGARGPWLSVIPVPSLAPTSQVQAAMWSEQFWPCVYRKNNPLGPHPSMVTRYTEDIKSDASIWMALAHQVADKGKEAGYGEPMGACIVYRGAEGCRIVALATDARWHKQENSCSTGNPMAHSVMRAISMVAQKLVRSERRETGEPESILEFEAFQDKPLLDEEQRVFDEDHPTPDGYLCHDLELYVTHEPCVMCSMAILHSRMGKVVFCERMTLTGGMTAEVRGHNQPQLAEYGGGHGLGLFWRRELNWSLVAWEWEGSKCIHQHTAYEFKASHEISPLGDTRVVKDSDVPEA</sequence>
<dbReference type="OrthoDB" id="3180714at2759"/>
<name>A0A423WKL8_CYTCH</name>
<dbReference type="SUPFAM" id="SSF53927">
    <property type="entry name" value="Cytidine deaminase-like"/>
    <property type="match status" value="1"/>
</dbReference>
<dbReference type="GO" id="GO:0005737">
    <property type="term" value="C:cytoplasm"/>
    <property type="evidence" value="ECO:0007669"/>
    <property type="project" value="TreeGrafter"/>
</dbReference>
<dbReference type="PROSITE" id="PS51747">
    <property type="entry name" value="CYT_DCMP_DEAMINASES_2"/>
    <property type="match status" value="1"/>
</dbReference>
<dbReference type="EMBL" id="LJZO01000002">
    <property type="protein sequence ID" value="ROW03931.1"/>
    <property type="molecule type" value="Genomic_DNA"/>
</dbReference>
<dbReference type="InterPro" id="IPR016193">
    <property type="entry name" value="Cytidine_deaminase-like"/>
</dbReference>
<evidence type="ECO:0000313" key="4">
    <source>
        <dbReference type="EMBL" id="ROW03931.1"/>
    </source>
</evidence>
<reference evidence="4 5" key="1">
    <citation type="submission" date="2015-09" db="EMBL/GenBank/DDBJ databases">
        <title>Host preference determinants of Valsa canker pathogens revealed by comparative genomics.</title>
        <authorList>
            <person name="Yin Z."/>
            <person name="Huang L."/>
        </authorList>
    </citation>
    <scope>NUCLEOTIDE SEQUENCE [LARGE SCALE GENOMIC DNA]</scope>
    <source>
        <strain evidence="4 5">YSFL</strain>
    </source>
</reference>
<evidence type="ECO:0000313" key="5">
    <source>
        <dbReference type="Proteomes" id="UP000284375"/>
    </source>
</evidence>
<dbReference type="InterPro" id="IPR002125">
    <property type="entry name" value="CMP_dCMP_dom"/>
</dbReference>
<dbReference type="STRING" id="252740.A0A423WKL8"/>
<dbReference type="Gene3D" id="3.40.140.10">
    <property type="entry name" value="Cytidine Deaminase, domain 2"/>
    <property type="match status" value="1"/>
</dbReference>
<dbReference type="PANTHER" id="PTHR11079:SF156">
    <property type="entry name" value="INACTIVE TRNA-SPECIFIC ADENOSINE DEAMINASE-LIKE PROTEIN 3-RELATED"/>
    <property type="match status" value="1"/>
</dbReference>
<accession>A0A423WKL8</accession>
<dbReference type="Proteomes" id="UP000284375">
    <property type="component" value="Unassembled WGS sequence"/>
</dbReference>
<dbReference type="AlphaFoldDB" id="A0A423WKL8"/>
<gene>
    <name evidence="4" type="ORF">VSDG_01026</name>
</gene>
<dbReference type="CDD" id="cd01285">
    <property type="entry name" value="nucleoside_deaminase"/>
    <property type="match status" value="1"/>
</dbReference>
<dbReference type="GO" id="GO:0052717">
    <property type="term" value="F:tRNA-specific adenosine-34 deaminase activity"/>
    <property type="evidence" value="ECO:0007669"/>
    <property type="project" value="TreeGrafter"/>
</dbReference>
<dbReference type="Pfam" id="PF00383">
    <property type="entry name" value="dCMP_cyt_deam_1"/>
    <property type="match status" value="1"/>
</dbReference>
<evidence type="ECO:0000256" key="1">
    <source>
        <dbReference type="ARBA" id="ARBA00022694"/>
    </source>
</evidence>
<dbReference type="GO" id="GO:0005634">
    <property type="term" value="C:nucleus"/>
    <property type="evidence" value="ECO:0007669"/>
    <property type="project" value="TreeGrafter"/>
</dbReference>
<comment type="caution">
    <text evidence="4">The sequence shown here is derived from an EMBL/GenBank/DDBJ whole genome shotgun (WGS) entry which is preliminary data.</text>
</comment>
<comment type="similarity">
    <text evidence="2">Belongs to the cytidine and deoxycytidylate deaminase family. ADAT3 subfamily.</text>
</comment>
<protein>
    <recommendedName>
        <fullName evidence="3">CMP/dCMP-type deaminase domain-containing protein</fullName>
    </recommendedName>
</protein>
<organism evidence="4 5">
    <name type="scientific">Cytospora chrysosperma</name>
    <name type="common">Cytospora canker fungus</name>
    <name type="synonym">Sphaeria chrysosperma</name>
    <dbReference type="NCBI Taxonomy" id="252740"/>
    <lineage>
        <taxon>Eukaryota</taxon>
        <taxon>Fungi</taxon>
        <taxon>Dikarya</taxon>
        <taxon>Ascomycota</taxon>
        <taxon>Pezizomycotina</taxon>
        <taxon>Sordariomycetes</taxon>
        <taxon>Sordariomycetidae</taxon>
        <taxon>Diaporthales</taxon>
        <taxon>Cytosporaceae</taxon>
        <taxon>Cytospora</taxon>
    </lineage>
</organism>